<keyword evidence="2" id="KW-1185">Reference proteome</keyword>
<proteinExistence type="predicted"/>
<dbReference type="AlphaFoldDB" id="M0ZVF9"/>
<name>M0ZVF9_SOLTU</name>
<protein>
    <submittedName>
        <fullName evidence="1">Uncharacterized protein</fullName>
    </submittedName>
</protein>
<accession>M0ZVF9</accession>
<sequence>MWILDIHSKQCRQRLTAPPCMTQHILGTTHMKKKELTVDPITASVARVTFRTSACDISASTQN</sequence>
<dbReference type="HOGENOM" id="CLU_2890232_0_0_1"/>
<reference evidence="2" key="1">
    <citation type="journal article" date="2011" name="Nature">
        <title>Genome sequence and analysis of the tuber crop potato.</title>
        <authorList>
            <consortium name="The Potato Genome Sequencing Consortium"/>
        </authorList>
    </citation>
    <scope>NUCLEOTIDE SEQUENCE [LARGE SCALE GENOMIC DNA]</scope>
    <source>
        <strain evidence="2">cv. DM1-3 516 R44</strain>
    </source>
</reference>
<evidence type="ECO:0000313" key="1">
    <source>
        <dbReference type="EnsemblPlants" id="PGSC0003DMT400009010"/>
    </source>
</evidence>
<organism evidence="1 2">
    <name type="scientific">Solanum tuberosum</name>
    <name type="common">Potato</name>
    <dbReference type="NCBI Taxonomy" id="4113"/>
    <lineage>
        <taxon>Eukaryota</taxon>
        <taxon>Viridiplantae</taxon>
        <taxon>Streptophyta</taxon>
        <taxon>Embryophyta</taxon>
        <taxon>Tracheophyta</taxon>
        <taxon>Spermatophyta</taxon>
        <taxon>Magnoliopsida</taxon>
        <taxon>eudicotyledons</taxon>
        <taxon>Gunneridae</taxon>
        <taxon>Pentapetalae</taxon>
        <taxon>asterids</taxon>
        <taxon>lamiids</taxon>
        <taxon>Solanales</taxon>
        <taxon>Solanaceae</taxon>
        <taxon>Solanoideae</taxon>
        <taxon>Solaneae</taxon>
        <taxon>Solanum</taxon>
    </lineage>
</organism>
<dbReference type="Gramene" id="PGSC0003DMT400009010">
    <property type="protein sequence ID" value="PGSC0003DMT400009010"/>
    <property type="gene ID" value="PGSC0003DMG403003505"/>
</dbReference>
<dbReference type="InParanoid" id="M0ZVF9"/>
<reference evidence="1" key="2">
    <citation type="submission" date="2015-06" db="UniProtKB">
        <authorList>
            <consortium name="EnsemblPlants"/>
        </authorList>
    </citation>
    <scope>IDENTIFICATION</scope>
    <source>
        <strain evidence="1">DM1-3 516 R44</strain>
    </source>
</reference>
<dbReference type="EnsemblPlants" id="PGSC0003DMT400009010">
    <property type="protein sequence ID" value="PGSC0003DMT400009010"/>
    <property type="gene ID" value="PGSC0003DMG403003505"/>
</dbReference>
<dbReference type="PaxDb" id="4113-PGSC0003DMT400009010"/>
<dbReference type="Proteomes" id="UP000011115">
    <property type="component" value="Unassembled WGS sequence"/>
</dbReference>
<evidence type="ECO:0000313" key="2">
    <source>
        <dbReference type="Proteomes" id="UP000011115"/>
    </source>
</evidence>